<dbReference type="Pfam" id="PF10049">
    <property type="entry name" value="DUF2283"/>
    <property type="match status" value="1"/>
</dbReference>
<evidence type="ECO:0008006" key="2">
    <source>
        <dbReference type="Google" id="ProtNLM"/>
    </source>
</evidence>
<gene>
    <name evidence="1" type="ORF">S03H2_30559</name>
</gene>
<dbReference type="PANTHER" id="PTHR37029">
    <property type="entry name" value="SSR1768 PROTEIN"/>
    <property type="match status" value="1"/>
</dbReference>
<accession>X1HJ61</accession>
<evidence type="ECO:0000313" key="1">
    <source>
        <dbReference type="EMBL" id="GAH57085.1"/>
    </source>
</evidence>
<dbReference type="EMBL" id="BARU01018488">
    <property type="protein sequence ID" value="GAH57085.1"/>
    <property type="molecule type" value="Genomic_DNA"/>
</dbReference>
<dbReference type="InterPro" id="IPR019270">
    <property type="entry name" value="DUF2283"/>
</dbReference>
<name>X1HJ61_9ZZZZ</name>
<reference evidence="1" key="1">
    <citation type="journal article" date="2014" name="Front. Microbiol.">
        <title>High frequency of phylogenetically diverse reductive dehalogenase-homologous genes in deep subseafloor sedimentary metagenomes.</title>
        <authorList>
            <person name="Kawai M."/>
            <person name="Futagami T."/>
            <person name="Toyoda A."/>
            <person name="Takaki Y."/>
            <person name="Nishi S."/>
            <person name="Hori S."/>
            <person name="Arai W."/>
            <person name="Tsubouchi T."/>
            <person name="Morono Y."/>
            <person name="Uchiyama I."/>
            <person name="Ito T."/>
            <person name="Fujiyama A."/>
            <person name="Inagaki F."/>
            <person name="Takami H."/>
        </authorList>
    </citation>
    <scope>NUCLEOTIDE SEQUENCE</scope>
    <source>
        <strain evidence="1">Expedition CK06-06</strain>
    </source>
</reference>
<organism evidence="1">
    <name type="scientific">marine sediment metagenome</name>
    <dbReference type="NCBI Taxonomy" id="412755"/>
    <lineage>
        <taxon>unclassified sequences</taxon>
        <taxon>metagenomes</taxon>
        <taxon>ecological metagenomes</taxon>
    </lineage>
</organism>
<proteinExistence type="predicted"/>
<dbReference type="PANTHER" id="PTHR37029:SF1">
    <property type="entry name" value="SSR1768 PROTEIN"/>
    <property type="match status" value="1"/>
</dbReference>
<sequence length="73" mass="8246">MKLHYYKETDSLYIDLSLKTSVDSKEISPGVVLDYSEDDQIVGIDIQQASQVVDLSIIEADDIPIKKLSFIQK</sequence>
<comment type="caution">
    <text evidence="1">The sequence shown here is derived from an EMBL/GenBank/DDBJ whole genome shotgun (WGS) entry which is preliminary data.</text>
</comment>
<protein>
    <recommendedName>
        <fullName evidence="2">DUF2283 domain-containing protein</fullName>
    </recommendedName>
</protein>
<dbReference type="AlphaFoldDB" id="X1HJ61"/>